<sequence length="300" mass="32052">MLGPDSNPFTASRRGLGPVLGHNGSVNPSEAERPALRIDRDPDRPNLLHLVADGVVQATVDLDDPSYLDAEYMQRIAYVIDAMAEPKQPLRVLHLGAGGLAMARYVAATRPGSYQQAVETNQELVALVRAEAPLPRGVKVKIRHTDAREAVEAAPDASYELIVTDVYAGARVPAHVTSTEFLHGARRVLRAGGHYAVNLCDGGQMKFLKPALAAMGAVWPHTAVMAEPAVLRGRRFGNVVAVAADVELPIAALRRRCAGAAFPCRVLEGTELKEYIGGAPPVTDATAIQSPPPPRSLRSF</sequence>
<organism evidence="3 4">
    <name type="scientific">Glycomyces algeriensis</name>
    <dbReference type="NCBI Taxonomy" id="256037"/>
    <lineage>
        <taxon>Bacteria</taxon>
        <taxon>Bacillati</taxon>
        <taxon>Actinomycetota</taxon>
        <taxon>Actinomycetes</taxon>
        <taxon>Glycomycetales</taxon>
        <taxon>Glycomycetaceae</taxon>
        <taxon>Glycomyces</taxon>
    </lineage>
</organism>
<dbReference type="PANTHER" id="PTHR43317:SF1">
    <property type="entry name" value="THERMOSPERMINE SYNTHASE ACAULIS5"/>
    <property type="match status" value="1"/>
</dbReference>
<reference evidence="3" key="1">
    <citation type="submission" date="2022-12" db="EMBL/GenBank/DDBJ databases">
        <title>Reference genome sequencing for broad-spectrum identification of bacterial and archaeal isolates by mass spectrometry.</title>
        <authorList>
            <person name="Sekiguchi Y."/>
            <person name="Tourlousse D.M."/>
        </authorList>
    </citation>
    <scope>NUCLEOTIDE SEQUENCE</scope>
    <source>
        <strain evidence="3">LLR39Z86</strain>
    </source>
</reference>
<dbReference type="PANTHER" id="PTHR43317">
    <property type="entry name" value="THERMOSPERMINE SYNTHASE ACAULIS5"/>
    <property type="match status" value="1"/>
</dbReference>
<keyword evidence="4" id="KW-1185">Reference proteome</keyword>
<evidence type="ECO:0000313" key="3">
    <source>
        <dbReference type="EMBL" id="GLI42097.1"/>
    </source>
</evidence>
<keyword evidence="1" id="KW-0620">Polyamine biosynthesis</keyword>
<gene>
    <name evidence="3" type="ORF">GALLR39Z86_19470</name>
</gene>
<dbReference type="Proteomes" id="UP001144313">
    <property type="component" value="Unassembled WGS sequence"/>
</dbReference>
<dbReference type="CDD" id="cd02440">
    <property type="entry name" value="AdoMet_MTases"/>
    <property type="match status" value="1"/>
</dbReference>
<dbReference type="NCBIfam" id="NF037959">
    <property type="entry name" value="MFS_SpdSyn"/>
    <property type="match status" value="1"/>
</dbReference>
<name>A0A9W6G857_9ACTN</name>
<dbReference type="GO" id="GO:0006596">
    <property type="term" value="P:polyamine biosynthetic process"/>
    <property type="evidence" value="ECO:0007669"/>
    <property type="project" value="UniProtKB-KW"/>
</dbReference>
<dbReference type="Gene3D" id="3.40.50.150">
    <property type="entry name" value="Vaccinia Virus protein VP39"/>
    <property type="match status" value="1"/>
</dbReference>
<dbReference type="SUPFAM" id="SSF53335">
    <property type="entry name" value="S-adenosyl-L-methionine-dependent methyltransferases"/>
    <property type="match status" value="1"/>
</dbReference>
<feature type="region of interest" description="Disordered" evidence="2">
    <location>
        <begin position="1"/>
        <end position="33"/>
    </location>
</feature>
<evidence type="ECO:0008006" key="5">
    <source>
        <dbReference type="Google" id="ProtNLM"/>
    </source>
</evidence>
<comment type="caution">
    <text evidence="3">The sequence shown here is derived from an EMBL/GenBank/DDBJ whole genome shotgun (WGS) entry which is preliminary data.</text>
</comment>
<dbReference type="AlphaFoldDB" id="A0A9W6G857"/>
<evidence type="ECO:0000256" key="2">
    <source>
        <dbReference type="SAM" id="MobiDB-lite"/>
    </source>
</evidence>
<protein>
    <recommendedName>
        <fullName evidence="5">Spermidine synthase</fullName>
    </recommendedName>
</protein>
<proteinExistence type="predicted"/>
<dbReference type="InterPro" id="IPR029063">
    <property type="entry name" value="SAM-dependent_MTases_sf"/>
</dbReference>
<dbReference type="EMBL" id="BSDT01000001">
    <property type="protein sequence ID" value="GLI42097.1"/>
    <property type="molecule type" value="Genomic_DNA"/>
</dbReference>
<evidence type="ECO:0000313" key="4">
    <source>
        <dbReference type="Proteomes" id="UP001144313"/>
    </source>
</evidence>
<evidence type="ECO:0000256" key="1">
    <source>
        <dbReference type="ARBA" id="ARBA00023115"/>
    </source>
</evidence>
<accession>A0A9W6G857</accession>